<dbReference type="NCBIfam" id="TIGR01451">
    <property type="entry name" value="B_ant_repeat"/>
    <property type="match status" value="2"/>
</dbReference>
<evidence type="ECO:0000313" key="4">
    <source>
        <dbReference type="Proteomes" id="UP000062645"/>
    </source>
</evidence>
<reference evidence="4" key="1">
    <citation type="submission" date="2015-07" db="EMBL/GenBank/DDBJ databases">
        <title>Genome Of Nitrogen-Fixing Cyanobacterium Nostoc piscinale CENA21 From Solimoes/Amazon River Floodplain Sediments And Comparative Genomics To Uncover Biosynthetic Natural Products Potential.</title>
        <authorList>
            <person name="Leao T.F."/>
            <person name="Leao P.N."/>
            <person name="Guimaraes P.I."/>
            <person name="de Melo A.G.C."/>
            <person name="Ramos R.T.J."/>
            <person name="Silva A."/>
            <person name="Fiore M.F."/>
            <person name="Schneider M.P.C."/>
        </authorList>
    </citation>
    <scope>NUCLEOTIDE SEQUENCE [LARGE SCALE GENOMIC DNA]</scope>
    <source>
        <strain evidence="4">CENA21</strain>
    </source>
</reference>
<dbReference type="Pfam" id="PF01345">
    <property type="entry name" value="DUF11"/>
    <property type="match status" value="1"/>
</dbReference>
<dbReference type="InterPro" id="IPR001434">
    <property type="entry name" value="OmcB-like_DUF11"/>
</dbReference>
<feature type="compositionally biased region" description="Gly residues" evidence="1">
    <location>
        <begin position="311"/>
        <end position="324"/>
    </location>
</feature>
<dbReference type="OrthoDB" id="6074739at2"/>
<organism evidence="3 4">
    <name type="scientific">Nostoc piscinale CENA21</name>
    <dbReference type="NCBI Taxonomy" id="224013"/>
    <lineage>
        <taxon>Bacteria</taxon>
        <taxon>Bacillati</taxon>
        <taxon>Cyanobacteriota</taxon>
        <taxon>Cyanophyceae</taxon>
        <taxon>Nostocales</taxon>
        <taxon>Nostocaceae</taxon>
        <taxon>Nostoc</taxon>
    </lineage>
</organism>
<feature type="domain" description="DUF11" evidence="2">
    <location>
        <begin position="554"/>
        <end position="684"/>
    </location>
</feature>
<dbReference type="STRING" id="224013.ACX27_20725"/>
<protein>
    <recommendedName>
        <fullName evidence="2">DUF11 domain-containing protein</fullName>
    </recommendedName>
</protein>
<dbReference type="PATRIC" id="fig|224013.5.peg.4967"/>
<evidence type="ECO:0000256" key="1">
    <source>
        <dbReference type="SAM" id="MobiDB-lite"/>
    </source>
</evidence>
<sequence length="878" mass="86947">MLKPHHSHNHLLKLIRSVTLILTTLSYQSLILLTQAPATAQVAPRLCATPGKDGPSNLGGIINTYYPGATNTTVAAGSTTIPVGAINPNGSTTPITAGDLLLIIQMQGADINSSNTDSYGNGVSGGGNNANVNLAPATTGASGNLNNANFTAGNYEYVVATGPISGSSIPIQGINGGGLINSYSNTPFGTQGQRTYQVIRVPQYSSATMSSSLTAAPWNGASGGILIYDVAGNLNLASATVDVSGIGFRGGAGRQLRGDTTGSLTDYVTLSTTNANGSKGEGTAGTPRYVLNSATISAIDTGVEGYPSGSYGRGAPGNAGGGSTDGRPSSNNENSGGGGGSNGGSGGLGGRSWTSGLFVGGFGGANFPATSNRVVLGGGGGAGTTNQATSASVGIPTNGIASSGANGGGMVLIRTGSVSGTGTINANGASAFDVRQDGTGGGGAGGSVVVMAANNNLTGLTVNARGGNGGNVRFSSATQPFDGAHGPGGGGGGGVVFTSSGASVNVTGGQSGTAKDPVDPADPYFGATAGTGGISQAVGTIPGASSGAQCIPQLTITKTTSTPGPIIKPGKATYTITVGNAANRATATNIDITDPLPSGFSFDGSVTPTVTLNGGATRTSVSNPTAGATTLNFGSFNIPGGASVQITFTTDVAATVPDGVYNNGATATYLDPTRTIANGTTSVTYDPATVGEEVAVGSATPTPLLRLRGVKRITNVVRNGLPLSGVNFGSFIDDPNDQNDNAPGWSQLSPVGIINLSSQFTLQSGDEVEYTIYFLADGNQAIQNARFCDPIPTGTTFISNSFASASGILVNLANINTPRTNTADGDNGSFFSPLAPLSANNVCPNQTNPTGAVVVNFGTLNYTAGSNFGFVRFRVRVD</sequence>
<dbReference type="Proteomes" id="UP000062645">
    <property type="component" value="Chromosome"/>
</dbReference>
<evidence type="ECO:0000313" key="3">
    <source>
        <dbReference type="EMBL" id="ALF54706.1"/>
    </source>
</evidence>
<accession>A0A0M4TWJ4</accession>
<dbReference type="AlphaFoldDB" id="A0A0M4TWJ4"/>
<gene>
    <name evidence="3" type="ORF">ACX27_20725</name>
</gene>
<keyword evidence="4" id="KW-1185">Reference proteome</keyword>
<dbReference type="InterPro" id="IPR051172">
    <property type="entry name" value="Chlamydia_OmcB"/>
</dbReference>
<evidence type="ECO:0000259" key="2">
    <source>
        <dbReference type="Pfam" id="PF01345"/>
    </source>
</evidence>
<dbReference type="PANTHER" id="PTHR34819:SF3">
    <property type="entry name" value="CELL SURFACE PROTEIN"/>
    <property type="match status" value="1"/>
</dbReference>
<dbReference type="PANTHER" id="PTHR34819">
    <property type="entry name" value="LARGE CYSTEINE-RICH PERIPLASMIC PROTEIN OMCB"/>
    <property type="match status" value="1"/>
</dbReference>
<dbReference type="InterPro" id="IPR047589">
    <property type="entry name" value="DUF11_rpt"/>
</dbReference>
<dbReference type="EMBL" id="CP012036">
    <property type="protein sequence ID" value="ALF54706.1"/>
    <property type="molecule type" value="Genomic_DNA"/>
</dbReference>
<feature type="region of interest" description="Disordered" evidence="1">
    <location>
        <begin position="307"/>
        <end position="348"/>
    </location>
</feature>
<name>A0A0M4TWJ4_9NOSO</name>
<proteinExistence type="predicted"/>
<feature type="compositionally biased region" description="Low complexity" evidence="1">
    <location>
        <begin position="325"/>
        <end position="334"/>
    </location>
</feature>
<feature type="compositionally biased region" description="Gly residues" evidence="1">
    <location>
        <begin position="335"/>
        <end position="348"/>
    </location>
</feature>
<dbReference type="KEGG" id="npz:ACX27_20725"/>
<dbReference type="RefSeq" id="WP_062295252.1">
    <property type="nucleotide sequence ID" value="NZ_CP012036.1"/>
</dbReference>
<reference evidence="3 4" key="2">
    <citation type="journal article" date="2016" name="Genome Announc.">
        <title>Draft Genome Sequence of the N2-Fixing Cyanobacterium Nostoc piscinale CENA21, Isolated from the Brazilian Amazon Floodplain.</title>
        <authorList>
            <person name="Leao T."/>
            <person name="Guimaraes P.I."/>
            <person name="de Melo A.G."/>
            <person name="Ramos R.T."/>
            <person name="Leao P.N."/>
            <person name="Silva A."/>
            <person name="Fiore M.F."/>
            <person name="Schneider M.P."/>
        </authorList>
    </citation>
    <scope>NUCLEOTIDE SEQUENCE [LARGE SCALE GENOMIC DNA]</scope>
    <source>
        <strain evidence="3 4">CENA21</strain>
    </source>
</reference>
<dbReference type="Gene3D" id="2.60.40.740">
    <property type="match status" value="1"/>
</dbReference>